<comment type="caution">
    <text evidence="4">The sequence shown here is derived from an EMBL/GenBank/DDBJ whole genome shotgun (WGS) entry which is preliminary data.</text>
</comment>
<dbReference type="OrthoDB" id="9814399at2"/>
<feature type="region of interest" description="Disordered" evidence="1">
    <location>
        <begin position="143"/>
        <end position="163"/>
    </location>
</feature>
<dbReference type="AlphaFoldDB" id="A0A423PK95"/>
<accession>A0A423PK95</accession>
<evidence type="ECO:0000256" key="1">
    <source>
        <dbReference type="SAM" id="MobiDB-lite"/>
    </source>
</evidence>
<dbReference type="Gene3D" id="2.40.128.520">
    <property type="match status" value="1"/>
</dbReference>
<reference evidence="4 5" key="1">
    <citation type="submission" date="2013-10" db="EMBL/GenBank/DDBJ databases">
        <title>Salinisphaera japonica YTM-1 Genome Sequencing.</title>
        <authorList>
            <person name="Lai Q."/>
            <person name="Li C."/>
            <person name="Shao Z."/>
        </authorList>
    </citation>
    <scope>NUCLEOTIDE SEQUENCE [LARGE SCALE GENOMIC DNA]</scope>
    <source>
        <strain evidence="4 5">YTM-1</strain>
    </source>
</reference>
<protein>
    <submittedName>
        <fullName evidence="4">Signal peptide protein</fullName>
    </submittedName>
</protein>
<name>A0A423PK95_9GAMM</name>
<evidence type="ECO:0000313" key="5">
    <source>
        <dbReference type="Proteomes" id="UP000285310"/>
    </source>
</evidence>
<keyword evidence="2" id="KW-0732">Signal</keyword>
<evidence type="ECO:0000259" key="3">
    <source>
        <dbReference type="Pfam" id="PF09917"/>
    </source>
</evidence>
<keyword evidence="5" id="KW-1185">Reference proteome</keyword>
<dbReference type="RefSeq" id="WP_123658863.1">
    <property type="nucleotide sequence ID" value="NZ_AYKG01000040.1"/>
</dbReference>
<dbReference type="Pfam" id="PF09917">
    <property type="entry name" value="DUF2147"/>
    <property type="match status" value="1"/>
</dbReference>
<sequence length="163" mass="17548">MKHALFCLSLAGTLVFSTQAAFAQSAADAITGVWETKSGGYVQIYRQGDVFAGRIVGSNDGKPRYDKNNPDKAKRDQRLLGQDILKGLQYEGDKAYGGGTIYDPNNGKTYKAKAELTGPDTLDARGYIGVSLIGKTQTWHRIDPNSEHVHGETLSKPVGGASQ</sequence>
<proteinExistence type="predicted"/>
<organism evidence="4 5">
    <name type="scientific">Salinisphaera japonica YTM-1</name>
    <dbReference type="NCBI Taxonomy" id="1209778"/>
    <lineage>
        <taxon>Bacteria</taxon>
        <taxon>Pseudomonadati</taxon>
        <taxon>Pseudomonadota</taxon>
        <taxon>Gammaproteobacteria</taxon>
        <taxon>Salinisphaerales</taxon>
        <taxon>Salinisphaeraceae</taxon>
        <taxon>Salinisphaera</taxon>
    </lineage>
</organism>
<feature type="signal peptide" evidence="2">
    <location>
        <begin position="1"/>
        <end position="23"/>
    </location>
</feature>
<dbReference type="Proteomes" id="UP000285310">
    <property type="component" value="Unassembled WGS sequence"/>
</dbReference>
<dbReference type="InterPro" id="IPR019223">
    <property type="entry name" value="DUF2147"/>
</dbReference>
<feature type="compositionally biased region" description="Basic and acidic residues" evidence="1">
    <location>
        <begin position="143"/>
        <end position="153"/>
    </location>
</feature>
<evidence type="ECO:0000313" key="4">
    <source>
        <dbReference type="EMBL" id="ROO25999.1"/>
    </source>
</evidence>
<feature type="domain" description="DUF2147" evidence="3">
    <location>
        <begin position="32"/>
        <end position="141"/>
    </location>
</feature>
<dbReference type="PANTHER" id="PTHR36919">
    <property type="entry name" value="BLR1215 PROTEIN"/>
    <property type="match status" value="1"/>
</dbReference>
<feature type="chain" id="PRO_5019113787" evidence="2">
    <location>
        <begin position="24"/>
        <end position="163"/>
    </location>
</feature>
<evidence type="ECO:0000256" key="2">
    <source>
        <dbReference type="SAM" id="SignalP"/>
    </source>
</evidence>
<dbReference type="EMBL" id="AYKG01000040">
    <property type="protein sequence ID" value="ROO25999.1"/>
    <property type="molecule type" value="Genomic_DNA"/>
</dbReference>
<dbReference type="InParanoid" id="A0A423PK95"/>
<gene>
    <name evidence="4" type="ORF">SAJA_11930</name>
</gene>
<dbReference type="PANTHER" id="PTHR36919:SF2">
    <property type="entry name" value="BLL6627 PROTEIN"/>
    <property type="match status" value="1"/>
</dbReference>